<dbReference type="PROSITE" id="PS51898">
    <property type="entry name" value="TYR_RECOMBINASE"/>
    <property type="match status" value="1"/>
</dbReference>
<accession>A0ABT2ZPY8</accession>
<comment type="similarity">
    <text evidence="1">Belongs to the 'phage' integrase family.</text>
</comment>
<dbReference type="Gene3D" id="1.10.443.10">
    <property type="entry name" value="Intergrase catalytic core"/>
    <property type="match status" value="1"/>
</dbReference>
<gene>
    <name evidence="6" type="ORF">OEZ71_13010</name>
</gene>
<dbReference type="SUPFAM" id="SSF56349">
    <property type="entry name" value="DNA breaking-rejoining enzymes"/>
    <property type="match status" value="1"/>
</dbReference>
<keyword evidence="4" id="KW-0233">DNA recombination</keyword>
<organism evidence="6 7">
    <name type="scientific">Albidovulum litorale</name>
    <dbReference type="NCBI Taxonomy" id="2984134"/>
    <lineage>
        <taxon>Bacteria</taxon>
        <taxon>Pseudomonadati</taxon>
        <taxon>Pseudomonadota</taxon>
        <taxon>Alphaproteobacteria</taxon>
        <taxon>Rhodobacterales</taxon>
        <taxon>Paracoccaceae</taxon>
        <taxon>Albidovulum</taxon>
    </lineage>
</organism>
<feature type="domain" description="Tyr recombinase" evidence="5">
    <location>
        <begin position="235"/>
        <end position="404"/>
    </location>
</feature>
<evidence type="ECO:0000313" key="7">
    <source>
        <dbReference type="Proteomes" id="UP001652564"/>
    </source>
</evidence>
<dbReference type="InterPro" id="IPR011010">
    <property type="entry name" value="DNA_brk_join_enz"/>
</dbReference>
<keyword evidence="2" id="KW-0229">DNA integration</keyword>
<evidence type="ECO:0000256" key="4">
    <source>
        <dbReference type="ARBA" id="ARBA00023172"/>
    </source>
</evidence>
<keyword evidence="3" id="KW-0238">DNA-binding</keyword>
<dbReference type="InterPro" id="IPR002104">
    <property type="entry name" value="Integrase_catalytic"/>
</dbReference>
<dbReference type="PANTHER" id="PTHR30629:SF2">
    <property type="entry name" value="PROPHAGE INTEGRASE INTS-RELATED"/>
    <property type="match status" value="1"/>
</dbReference>
<comment type="caution">
    <text evidence="6">The sequence shown here is derived from an EMBL/GenBank/DDBJ whole genome shotgun (WGS) entry which is preliminary data.</text>
</comment>
<protein>
    <submittedName>
        <fullName evidence="6">Tyrosine-type recombinase/integrase</fullName>
    </submittedName>
</protein>
<dbReference type="InterPro" id="IPR010998">
    <property type="entry name" value="Integrase_recombinase_N"/>
</dbReference>
<dbReference type="InterPro" id="IPR013762">
    <property type="entry name" value="Integrase-like_cat_sf"/>
</dbReference>
<evidence type="ECO:0000259" key="5">
    <source>
        <dbReference type="PROSITE" id="PS51898"/>
    </source>
</evidence>
<evidence type="ECO:0000256" key="1">
    <source>
        <dbReference type="ARBA" id="ARBA00008857"/>
    </source>
</evidence>
<dbReference type="RefSeq" id="WP_263740422.1">
    <property type="nucleotide sequence ID" value="NZ_JAOWKZ010000003.1"/>
</dbReference>
<dbReference type="PANTHER" id="PTHR30629">
    <property type="entry name" value="PROPHAGE INTEGRASE"/>
    <property type="match status" value="1"/>
</dbReference>
<keyword evidence="7" id="KW-1185">Reference proteome</keyword>
<evidence type="ECO:0000313" key="6">
    <source>
        <dbReference type="EMBL" id="MCV2873215.1"/>
    </source>
</evidence>
<dbReference type="InterPro" id="IPR050808">
    <property type="entry name" value="Phage_Integrase"/>
</dbReference>
<proteinExistence type="inferred from homology"/>
<evidence type="ECO:0000256" key="2">
    <source>
        <dbReference type="ARBA" id="ARBA00022908"/>
    </source>
</evidence>
<dbReference type="Gene3D" id="1.10.150.130">
    <property type="match status" value="1"/>
</dbReference>
<sequence>MPHAKITQAYVDGLPFSDATIWHHDTELAGFNLAVGKRTRTFYAASETQGRFLRVKIGRSDLVRVNVARDLARNVLLPEIRAGVDPRTKHWSQDDDARTAMSQEARTALRAIRFQEKVERKARVLRDDPRPQPGQVETFAQTWHEYRHFGSKAKSSTLTEYERTLKVHVPDWFERATVEITPQDVLTTWRRLSRSSVVTAKALMRVVSAVMHDAQRREVITRVPTTSLPKGWSTVIRNPKRIKDVFHWWREVDRIDDLYSKSALKVLLLTGLRVGEVLSLRWEDVDLDAAKIYVRDPKRGLPRDVAISTWTVRQLKRLHEIKSGGFWVFPSHAHKGYRQKLPTITYKDQKWRPKDTRNEWDSIATEIGIPHAQRAAQMGHAAGNMTDSYVVTPDVRNAVQAVADEIMQRVKGAAV</sequence>
<name>A0ABT2ZPY8_9RHOB</name>
<dbReference type="EMBL" id="JAOWKZ010000003">
    <property type="protein sequence ID" value="MCV2873215.1"/>
    <property type="molecule type" value="Genomic_DNA"/>
</dbReference>
<dbReference type="InterPro" id="IPR053876">
    <property type="entry name" value="Phage_int_M"/>
</dbReference>
<evidence type="ECO:0000256" key="3">
    <source>
        <dbReference type="ARBA" id="ARBA00023125"/>
    </source>
</evidence>
<dbReference type="Proteomes" id="UP001652564">
    <property type="component" value="Unassembled WGS sequence"/>
</dbReference>
<reference evidence="6 7" key="1">
    <citation type="submission" date="2022-10" db="EMBL/GenBank/DDBJ databases">
        <title>Defluviimonas sp. nov., isolated from ocean surface sediments.</title>
        <authorList>
            <person name="He W."/>
            <person name="Wang L."/>
            <person name="Zhang D.-F."/>
        </authorList>
    </citation>
    <scope>NUCLEOTIDE SEQUENCE [LARGE SCALE GENOMIC DNA]</scope>
    <source>
        <strain evidence="6 7">WL0050</strain>
    </source>
</reference>
<dbReference type="Pfam" id="PF00589">
    <property type="entry name" value="Phage_integrase"/>
    <property type="match status" value="1"/>
</dbReference>
<dbReference type="Pfam" id="PF22022">
    <property type="entry name" value="Phage_int_M"/>
    <property type="match status" value="1"/>
</dbReference>